<name>A0A5N6M1S3_9ASTR</name>
<evidence type="ECO:0000313" key="2">
    <source>
        <dbReference type="Proteomes" id="UP000326396"/>
    </source>
</evidence>
<dbReference type="Proteomes" id="UP000326396">
    <property type="component" value="Linkage Group LG7"/>
</dbReference>
<dbReference type="PANTHER" id="PTHR31170">
    <property type="entry name" value="BNAC04G53230D PROTEIN"/>
    <property type="match status" value="1"/>
</dbReference>
<proteinExistence type="predicted"/>
<dbReference type="PANTHER" id="PTHR31170:SF25">
    <property type="entry name" value="BNAA09G04570D PROTEIN"/>
    <property type="match status" value="1"/>
</dbReference>
<evidence type="ECO:0000313" key="1">
    <source>
        <dbReference type="EMBL" id="KAD3067722.1"/>
    </source>
</evidence>
<comment type="caution">
    <text evidence="1">The sequence shown here is derived from an EMBL/GenBank/DDBJ whole genome shotgun (WGS) entry which is preliminary data.</text>
</comment>
<dbReference type="EMBL" id="SZYD01000017">
    <property type="protein sequence ID" value="KAD3067722.1"/>
    <property type="molecule type" value="Genomic_DNA"/>
</dbReference>
<gene>
    <name evidence="1" type="ORF">E3N88_35602</name>
</gene>
<accession>A0A5N6M1S3</accession>
<dbReference type="OrthoDB" id="1722277at2759"/>
<sequence>MPIEDGEHIRDVHESIILLLEGETQRPQHPLQSKSTICRIPGTLRDLNPTAYAPQIISIGPLHRENKRLNAMEEHKVTYMLQLFQQIVKSTDMNMEHIRRECAQEMFGLVARTRACYAESFKLYDDPRLAEMMVIDGCFILELLYMFQNPPADGDPIFDNILVAHGIKNDLLLLENQIPFFVLEKLFGLTVKHLLNNTSLTDLVLNFLKDMNIIKYGELKLTDETVDHCHILGLFQSCYVLITSPLL</sequence>
<dbReference type="Pfam" id="PF03140">
    <property type="entry name" value="DUF247"/>
    <property type="match status" value="1"/>
</dbReference>
<dbReference type="AlphaFoldDB" id="A0A5N6M1S3"/>
<reference evidence="1 2" key="1">
    <citation type="submission" date="2019-05" db="EMBL/GenBank/DDBJ databases">
        <title>Mikania micrantha, genome provides insights into the molecular mechanism of rapid growth.</title>
        <authorList>
            <person name="Liu B."/>
        </authorList>
    </citation>
    <scope>NUCLEOTIDE SEQUENCE [LARGE SCALE GENOMIC DNA]</scope>
    <source>
        <strain evidence="1">NLD-2019</strain>
        <tissue evidence="1">Leaf</tissue>
    </source>
</reference>
<organism evidence="1 2">
    <name type="scientific">Mikania micrantha</name>
    <name type="common">bitter vine</name>
    <dbReference type="NCBI Taxonomy" id="192012"/>
    <lineage>
        <taxon>Eukaryota</taxon>
        <taxon>Viridiplantae</taxon>
        <taxon>Streptophyta</taxon>
        <taxon>Embryophyta</taxon>
        <taxon>Tracheophyta</taxon>
        <taxon>Spermatophyta</taxon>
        <taxon>Magnoliopsida</taxon>
        <taxon>eudicotyledons</taxon>
        <taxon>Gunneridae</taxon>
        <taxon>Pentapetalae</taxon>
        <taxon>asterids</taxon>
        <taxon>campanulids</taxon>
        <taxon>Asterales</taxon>
        <taxon>Asteraceae</taxon>
        <taxon>Asteroideae</taxon>
        <taxon>Heliantheae alliance</taxon>
        <taxon>Eupatorieae</taxon>
        <taxon>Mikania</taxon>
    </lineage>
</organism>
<dbReference type="InterPro" id="IPR004158">
    <property type="entry name" value="DUF247_pln"/>
</dbReference>
<keyword evidence="2" id="KW-1185">Reference proteome</keyword>
<protein>
    <submittedName>
        <fullName evidence="1">Uncharacterized protein</fullName>
    </submittedName>
</protein>